<keyword evidence="10" id="KW-1185">Reference proteome</keyword>
<evidence type="ECO:0000313" key="9">
    <source>
        <dbReference type="Proteomes" id="UP000273898"/>
    </source>
</evidence>
<dbReference type="SUPFAM" id="SSF52833">
    <property type="entry name" value="Thioredoxin-like"/>
    <property type="match status" value="1"/>
</dbReference>
<evidence type="ECO:0000256" key="3">
    <source>
        <dbReference type="ARBA" id="ARBA00023157"/>
    </source>
</evidence>
<dbReference type="RefSeq" id="WP_121284456.1">
    <property type="nucleotide sequence ID" value="NZ_RCCK01000011.1"/>
</dbReference>
<dbReference type="Gene3D" id="3.40.30.10">
    <property type="entry name" value="Glutaredoxin"/>
    <property type="match status" value="1"/>
</dbReference>
<comment type="caution">
    <text evidence="7">The sequence shown here is derived from an EMBL/GenBank/DDBJ whole genome shotgun (WGS) entry which is preliminary data.</text>
</comment>
<evidence type="ECO:0000256" key="2">
    <source>
        <dbReference type="ARBA" id="ARBA00022748"/>
    </source>
</evidence>
<name>A0A497Y495_9SPHI</name>
<dbReference type="GO" id="GO:0016209">
    <property type="term" value="F:antioxidant activity"/>
    <property type="evidence" value="ECO:0007669"/>
    <property type="project" value="InterPro"/>
</dbReference>
<dbReference type="InterPro" id="IPR000866">
    <property type="entry name" value="AhpC/TSA"/>
</dbReference>
<keyword evidence="3" id="KW-1015">Disulfide bond</keyword>
<dbReference type="PROSITE" id="PS51352">
    <property type="entry name" value="THIOREDOXIN_2"/>
    <property type="match status" value="1"/>
</dbReference>
<dbReference type="Pfam" id="PF00578">
    <property type="entry name" value="AhpC-TSA"/>
    <property type="match status" value="1"/>
</dbReference>
<evidence type="ECO:0000256" key="1">
    <source>
        <dbReference type="ARBA" id="ARBA00004196"/>
    </source>
</evidence>
<protein>
    <submittedName>
        <fullName evidence="8">AhpC/TSA family protein</fullName>
    </submittedName>
    <submittedName>
        <fullName evidence="7">Peroxiredoxin</fullName>
    </submittedName>
</protein>
<dbReference type="CDD" id="cd02966">
    <property type="entry name" value="TlpA_like_family"/>
    <property type="match status" value="1"/>
</dbReference>
<dbReference type="Proteomes" id="UP000297429">
    <property type="component" value="Unassembled WGS sequence"/>
</dbReference>
<gene>
    <name evidence="7" type="ORF">BCL90_2829</name>
    <name evidence="8" type="ORF">E3V97_03275</name>
</gene>
<dbReference type="GO" id="GO:0016491">
    <property type="term" value="F:oxidoreductase activity"/>
    <property type="evidence" value="ECO:0007669"/>
    <property type="project" value="InterPro"/>
</dbReference>
<feature type="signal peptide" evidence="5">
    <location>
        <begin position="1"/>
        <end position="18"/>
    </location>
</feature>
<dbReference type="GO" id="GO:0017004">
    <property type="term" value="P:cytochrome complex assembly"/>
    <property type="evidence" value="ECO:0007669"/>
    <property type="project" value="UniProtKB-KW"/>
</dbReference>
<keyword evidence="5" id="KW-0732">Signal</keyword>
<dbReference type="AlphaFoldDB" id="A0A497Y495"/>
<dbReference type="OrthoDB" id="750178at2"/>
<comment type="subcellular location">
    <subcellularLocation>
        <location evidence="1">Cell envelope</location>
    </subcellularLocation>
</comment>
<sequence>MKKLLLSAMALLPLAALAQKPFTVNGDIKGLKTGDKVYLIYQTEGKSITDSAIVANGAFAFKGTLASPAQGSLFLNKNPYVNRPAQGEKLDALSLYVEPGNIKLSAADSLKKATITGSPVNADAAKLKALTKPVADKLAAINAEYAAYTPEQKQDKAVMEALGARYEKEAAGLTPLLLQFANSNPKSFISLNSINELASDPDQAAAAEKTFNALSPELKATYTGKKIAQIFEAGRKTAVGVMAMDFTQNDPDGKPVKLSDFKGKYVLVDFWASWCGPCRQENPNVVVAYNKFKDKGFTVLGVSLDRPGKKDAWLKAIADDKLTWTHVSDLKFWDNEVAQMYGIRSIPANFLIDPTGKIIAKGLREQALQDKLQELLGSKSK</sequence>
<dbReference type="EMBL" id="SOPX01000001">
    <property type="protein sequence ID" value="TFB33076.1"/>
    <property type="molecule type" value="Genomic_DNA"/>
</dbReference>
<dbReference type="InterPro" id="IPR025380">
    <property type="entry name" value="DUF4369"/>
</dbReference>
<dbReference type="GO" id="GO:0030313">
    <property type="term" value="C:cell envelope"/>
    <property type="evidence" value="ECO:0007669"/>
    <property type="project" value="UniProtKB-SubCell"/>
</dbReference>
<dbReference type="InterPro" id="IPR013766">
    <property type="entry name" value="Thioredoxin_domain"/>
</dbReference>
<keyword evidence="4" id="KW-0676">Redox-active center</keyword>
<evidence type="ECO:0000256" key="5">
    <source>
        <dbReference type="SAM" id="SignalP"/>
    </source>
</evidence>
<proteinExistence type="predicted"/>
<dbReference type="PANTHER" id="PTHR42852">
    <property type="entry name" value="THIOL:DISULFIDE INTERCHANGE PROTEIN DSBE"/>
    <property type="match status" value="1"/>
</dbReference>
<feature type="domain" description="Thioredoxin" evidence="6">
    <location>
        <begin position="237"/>
        <end position="381"/>
    </location>
</feature>
<reference evidence="7 9" key="1">
    <citation type="submission" date="2018-10" db="EMBL/GenBank/DDBJ databases">
        <title>Genomic Encyclopedia of Archaeal and Bacterial Type Strains, Phase II (KMG-II): from individual species to whole genera.</title>
        <authorList>
            <person name="Goeker M."/>
        </authorList>
    </citation>
    <scope>NUCLEOTIDE SEQUENCE [LARGE SCALE GENOMIC DNA]</scope>
    <source>
        <strain evidence="7 9">DSM 19624</strain>
    </source>
</reference>
<dbReference type="Pfam" id="PF14289">
    <property type="entry name" value="DUF4369"/>
    <property type="match status" value="1"/>
</dbReference>
<dbReference type="PROSITE" id="PS00194">
    <property type="entry name" value="THIOREDOXIN_1"/>
    <property type="match status" value="1"/>
</dbReference>
<evidence type="ECO:0000313" key="10">
    <source>
        <dbReference type="Proteomes" id="UP000297429"/>
    </source>
</evidence>
<evidence type="ECO:0000256" key="4">
    <source>
        <dbReference type="ARBA" id="ARBA00023284"/>
    </source>
</evidence>
<dbReference type="Proteomes" id="UP000273898">
    <property type="component" value="Unassembled WGS sequence"/>
</dbReference>
<dbReference type="EMBL" id="RCCK01000011">
    <property type="protein sequence ID" value="RLJ77723.1"/>
    <property type="molecule type" value="Genomic_DNA"/>
</dbReference>
<evidence type="ECO:0000259" key="6">
    <source>
        <dbReference type="PROSITE" id="PS51352"/>
    </source>
</evidence>
<organism evidence="7 9">
    <name type="scientific">Pedobacter alluvionis</name>
    <dbReference type="NCBI Taxonomy" id="475253"/>
    <lineage>
        <taxon>Bacteria</taxon>
        <taxon>Pseudomonadati</taxon>
        <taxon>Bacteroidota</taxon>
        <taxon>Sphingobacteriia</taxon>
        <taxon>Sphingobacteriales</taxon>
        <taxon>Sphingobacteriaceae</taxon>
        <taxon>Pedobacter</taxon>
    </lineage>
</organism>
<dbReference type="PANTHER" id="PTHR42852:SF6">
    <property type="entry name" value="THIOL:DISULFIDE INTERCHANGE PROTEIN DSBE"/>
    <property type="match status" value="1"/>
</dbReference>
<dbReference type="InterPro" id="IPR050553">
    <property type="entry name" value="Thioredoxin_ResA/DsbE_sf"/>
</dbReference>
<accession>A0A497Y495</accession>
<reference evidence="8 10" key="2">
    <citation type="submission" date="2019-03" db="EMBL/GenBank/DDBJ databases">
        <authorList>
            <person name="He R.-H."/>
        </authorList>
    </citation>
    <scope>NUCLEOTIDE SEQUENCE [LARGE SCALE GENOMIC DNA]</scope>
    <source>
        <strain evidence="8 10">DSM 19624</strain>
    </source>
</reference>
<dbReference type="InterPro" id="IPR036249">
    <property type="entry name" value="Thioredoxin-like_sf"/>
</dbReference>
<feature type="chain" id="PRO_5044605691" evidence="5">
    <location>
        <begin position="19"/>
        <end position="381"/>
    </location>
</feature>
<evidence type="ECO:0000313" key="8">
    <source>
        <dbReference type="EMBL" id="TFB33076.1"/>
    </source>
</evidence>
<keyword evidence="2" id="KW-0201">Cytochrome c-type biogenesis</keyword>
<evidence type="ECO:0000313" key="7">
    <source>
        <dbReference type="EMBL" id="RLJ77723.1"/>
    </source>
</evidence>
<dbReference type="InterPro" id="IPR017937">
    <property type="entry name" value="Thioredoxin_CS"/>
</dbReference>